<dbReference type="RefSeq" id="WP_033523811.1">
    <property type="nucleotide sequence ID" value="NZ_JGZC01000006.1"/>
</dbReference>
<sequence length="217" mass="24411">MTYKEFVEATICNLSQPVYEELKQLLLGVYISFSIINHEDVTIDILAEKVCDYFGTLEIKTGKTFDKHIETYMNDIDSIVGPRIAKTPQAKKGDTTPIVVPRSRKYYEKAIATKGLKKPSMTQLVDYSRIMMCLYTAANNSEGKPITNFDYAADCLIPASIIDAMKREEVSVVFPPSKKKRFDTKELYSGDVCTLILSILILCSIINGKVEGETDHE</sequence>
<evidence type="ECO:0000313" key="1">
    <source>
        <dbReference type="EMBL" id="KFI70328.1"/>
    </source>
</evidence>
<proteinExistence type="predicted"/>
<accession>A0A087BH28</accession>
<organism evidence="1 2">
    <name type="scientific">Bifidobacterium merycicum</name>
    <dbReference type="NCBI Taxonomy" id="78345"/>
    <lineage>
        <taxon>Bacteria</taxon>
        <taxon>Bacillati</taxon>
        <taxon>Actinomycetota</taxon>
        <taxon>Actinomycetes</taxon>
        <taxon>Bifidobacteriales</taxon>
        <taxon>Bifidobacteriaceae</taxon>
        <taxon>Bifidobacterium</taxon>
    </lineage>
</organism>
<dbReference type="EMBL" id="JGZC01000006">
    <property type="protein sequence ID" value="KFI70328.1"/>
    <property type="molecule type" value="Genomic_DNA"/>
</dbReference>
<reference evidence="1 2" key="1">
    <citation type="submission" date="2014-03" db="EMBL/GenBank/DDBJ databases">
        <title>Genomics of Bifidobacteria.</title>
        <authorList>
            <person name="Ventura M."/>
            <person name="Milani C."/>
            <person name="Lugli G.A."/>
        </authorList>
    </citation>
    <scope>NUCLEOTIDE SEQUENCE [LARGE SCALE GENOMIC DNA]</scope>
    <source>
        <strain evidence="1 2">LMG 11341</strain>
    </source>
</reference>
<comment type="caution">
    <text evidence="1">The sequence shown here is derived from an EMBL/GenBank/DDBJ whole genome shotgun (WGS) entry which is preliminary data.</text>
</comment>
<protein>
    <submittedName>
        <fullName evidence="1">Uncharacterized protein</fullName>
    </submittedName>
</protein>
<dbReference type="STRING" id="78345.BMERY_0819"/>
<name>A0A087BH28_9BIFI</name>
<dbReference type="Proteomes" id="UP000029060">
    <property type="component" value="Unassembled WGS sequence"/>
</dbReference>
<evidence type="ECO:0000313" key="2">
    <source>
        <dbReference type="Proteomes" id="UP000029060"/>
    </source>
</evidence>
<dbReference type="eggNOG" id="ENOG503438I">
    <property type="taxonomic scope" value="Bacteria"/>
</dbReference>
<dbReference type="AlphaFoldDB" id="A0A087BH28"/>
<gene>
    <name evidence="1" type="ORF">BMERY_0819</name>
</gene>
<keyword evidence="2" id="KW-1185">Reference proteome</keyword>
<dbReference type="OrthoDB" id="2219189at2"/>